<protein>
    <submittedName>
        <fullName evidence="1">Uncharacterized protein</fullName>
    </submittedName>
</protein>
<accession>A0A919S2F7</accession>
<proteinExistence type="predicted"/>
<name>A0A919S2F7_9ACTN</name>
<comment type="caution">
    <text evidence="1">The sequence shown here is derived from an EMBL/GenBank/DDBJ whole genome shotgun (WGS) entry which is preliminary data.</text>
</comment>
<dbReference type="EMBL" id="BOQL01000001">
    <property type="protein sequence ID" value="GIM63045.1"/>
    <property type="molecule type" value="Genomic_DNA"/>
</dbReference>
<dbReference type="AlphaFoldDB" id="A0A919S2F7"/>
<dbReference type="Proteomes" id="UP000681340">
    <property type="component" value="Unassembled WGS sequence"/>
</dbReference>
<evidence type="ECO:0000313" key="2">
    <source>
        <dbReference type="Proteomes" id="UP000681340"/>
    </source>
</evidence>
<sequence length="87" mass="9415">MHGRELLGGKQDVRIILTEIGPPQINGMLEHSTRLAKIARIGEGLRTLPGGEKRGRLRHAGHAAPCRAATPVRMDALSRYARSRGGV</sequence>
<evidence type="ECO:0000313" key="1">
    <source>
        <dbReference type="EMBL" id="GIM63045.1"/>
    </source>
</evidence>
<organism evidence="1 2">
    <name type="scientific">Actinoplanes auranticolor</name>
    <dbReference type="NCBI Taxonomy" id="47988"/>
    <lineage>
        <taxon>Bacteria</taxon>
        <taxon>Bacillati</taxon>
        <taxon>Actinomycetota</taxon>
        <taxon>Actinomycetes</taxon>
        <taxon>Micromonosporales</taxon>
        <taxon>Micromonosporaceae</taxon>
        <taxon>Actinoplanes</taxon>
    </lineage>
</organism>
<keyword evidence="2" id="KW-1185">Reference proteome</keyword>
<reference evidence="1" key="1">
    <citation type="submission" date="2021-03" db="EMBL/GenBank/DDBJ databases">
        <title>Whole genome shotgun sequence of Actinoplanes auranticolor NBRC 12245.</title>
        <authorList>
            <person name="Komaki H."/>
            <person name="Tamura T."/>
        </authorList>
    </citation>
    <scope>NUCLEOTIDE SEQUENCE</scope>
    <source>
        <strain evidence="1">NBRC 12245</strain>
    </source>
</reference>
<gene>
    <name evidence="1" type="ORF">Aau02nite_01520</name>
</gene>